<dbReference type="Proteomes" id="UP000887572">
    <property type="component" value="Unplaced"/>
</dbReference>
<dbReference type="AlphaFoldDB" id="A0A914HVH4"/>
<feature type="compositionally biased region" description="Basic and acidic residues" evidence="1">
    <location>
        <begin position="92"/>
        <end position="106"/>
    </location>
</feature>
<evidence type="ECO:0000313" key="3">
    <source>
        <dbReference type="WBParaSite" id="Gr19_v10_g4159.t1"/>
    </source>
</evidence>
<keyword evidence="2" id="KW-1185">Reference proteome</keyword>
<dbReference type="WBParaSite" id="Gr19_v10_g4159.t1">
    <property type="protein sequence ID" value="Gr19_v10_g4159.t1"/>
    <property type="gene ID" value="Gr19_v10_g4159"/>
</dbReference>
<name>A0A914HVH4_GLORO</name>
<feature type="compositionally biased region" description="Basic and acidic residues" evidence="1">
    <location>
        <begin position="114"/>
        <end position="129"/>
    </location>
</feature>
<evidence type="ECO:0000256" key="1">
    <source>
        <dbReference type="SAM" id="MobiDB-lite"/>
    </source>
</evidence>
<dbReference type="PANTHER" id="PTHR38608:SF4">
    <property type="entry name" value="PROTEIN CBG07207"/>
    <property type="match status" value="1"/>
</dbReference>
<feature type="compositionally biased region" description="Polar residues" evidence="1">
    <location>
        <begin position="18"/>
        <end position="37"/>
    </location>
</feature>
<sequence length="174" mass="19709">MLGMMNCQTENYEFYASPPSSAHQLRQSGTDQQQQSVEGLEVFSKRKHKAQITYTDGRRLIDGKLGEASRKEPTKLWSRAIVDNLTARRLRRESSNRKEDEQKEGEGSGQLLHLVEEMGDRQRAEEHQNSMKKGASATTSKQKRKSSLCSLLSRLKSRKSSYAAINSSKSRTTD</sequence>
<feature type="region of interest" description="Disordered" evidence="1">
    <location>
        <begin position="88"/>
        <end position="149"/>
    </location>
</feature>
<evidence type="ECO:0000313" key="2">
    <source>
        <dbReference type="Proteomes" id="UP000887572"/>
    </source>
</evidence>
<dbReference type="PANTHER" id="PTHR38608">
    <property type="entry name" value="PROTEIN CBG07207"/>
    <property type="match status" value="1"/>
</dbReference>
<organism evidence="2 3">
    <name type="scientific">Globodera rostochiensis</name>
    <name type="common">Golden nematode worm</name>
    <name type="synonym">Heterodera rostochiensis</name>
    <dbReference type="NCBI Taxonomy" id="31243"/>
    <lineage>
        <taxon>Eukaryota</taxon>
        <taxon>Metazoa</taxon>
        <taxon>Ecdysozoa</taxon>
        <taxon>Nematoda</taxon>
        <taxon>Chromadorea</taxon>
        <taxon>Rhabditida</taxon>
        <taxon>Tylenchina</taxon>
        <taxon>Tylenchomorpha</taxon>
        <taxon>Tylenchoidea</taxon>
        <taxon>Heteroderidae</taxon>
        <taxon>Heteroderinae</taxon>
        <taxon>Globodera</taxon>
    </lineage>
</organism>
<proteinExistence type="predicted"/>
<feature type="region of interest" description="Disordered" evidence="1">
    <location>
        <begin position="15"/>
        <end position="49"/>
    </location>
</feature>
<accession>A0A914HVH4</accession>
<protein>
    <submittedName>
        <fullName evidence="3">Uncharacterized protein</fullName>
    </submittedName>
</protein>
<reference evidence="3" key="1">
    <citation type="submission" date="2022-11" db="UniProtKB">
        <authorList>
            <consortium name="WormBaseParasite"/>
        </authorList>
    </citation>
    <scope>IDENTIFICATION</scope>
</reference>